<proteinExistence type="predicted"/>
<accession>G9QMJ1</accession>
<dbReference type="InterPro" id="IPR036986">
    <property type="entry name" value="S4_RNA-bd_sf"/>
</dbReference>
<dbReference type="PATRIC" id="fig|665952.3.peg.2312"/>
<dbReference type="SUPFAM" id="SSF55174">
    <property type="entry name" value="Alpha-L RNA-binding motif"/>
    <property type="match status" value="1"/>
</dbReference>
<keyword evidence="1" id="KW-0694">RNA-binding</keyword>
<dbReference type="InterPro" id="IPR002942">
    <property type="entry name" value="S4_RNA-bd"/>
</dbReference>
<protein>
    <recommendedName>
        <fullName evidence="2">RNA-binding S4 domain-containing protein</fullName>
    </recommendedName>
</protein>
<dbReference type="AlphaFoldDB" id="G9QMJ1"/>
<keyword evidence="4" id="KW-1185">Reference proteome</keyword>
<sequence>MSSIYQHFRPEEKEFIDDVLESIRQVEEKYAPKLMDFLDPREQQILSSLLGKNTEVNVSFFGGTVQAERKRALLYPPYFSVQQEDFQVALFEILYPQKFVVLNHRDVLGSLMGLGLRREKFGDILAKEGRFQFLVAAEMADFVKLNFRQVGKASVQLEEKKLEEAIESEESWQPVQTTVSSLRLDVMISAYAKLSRQKVQTMIKSGLVKVNWKVVDNPAFLCEEGDVLSVRGKGRCKLLSIDDKTKKEKWRITLGLLK</sequence>
<gene>
    <name evidence="3" type="ORF">HMPREF1015_00758</name>
</gene>
<evidence type="ECO:0000256" key="1">
    <source>
        <dbReference type="PROSITE-ProRule" id="PRU00182"/>
    </source>
</evidence>
<dbReference type="CDD" id="cd00165">
    <property type="entry name" value="S4"/>
    <property type="match status" value="1"/>
</dbReference>
<name>G9QMJ1_9BACI</name>
<dbReference type="EMBL" id="ACWF01000120">
    <property type="protein sequence ID" value="EHL76812.1"/>
    <property type="molecule type" value="Genomic_DNA"/>
</dbReference>
<comment type="caution">
    <text evidence="3">The sequence shown here is derived from an EMBL/GenBank/DDBJ whole genome shotgun (WGS) entry which is preliminary data.</text>
</comment>
<dbReference type="Pfam" id="PF21278">
    <property type="entry name" value="YlmH_1st"/>
    <property type="match status" value="1"/>
</dbReference>
<dbReference type="Gene3D" id="3.10.290.10">
    <property type="entry name" value="RNA-binding S4 domain"/>
    <property type="match status" value="1"/>
</dbReference>
<feature type="domain" description="RNA-binding S4" evidence="2">
    <location>
        <begin position="182"/>
        <end position="242"/>
    </location>
</feature>
<dbReference type="InterPro" id="IPR012677">
    <property type="entry name" value="Nucleotide-bd_a/b_plait_sf"/>
</dbReference>
<evidence type="ECO:0000313" key="3">
    <source>
        <dbReference type="EMBL" id="EHL76812.1"/>
    </source>
</evidence>
<evidence type="ECO:0000313" key="4">
    <source>
        <dbReference type="Proteomes" id="UP000011747"/>
    </source>
</evidence>
<dbReference type="GO" id="GO:0003723">
    <property type="term" value="F:RNA binding"/>
    <property type="evidence" value="ECO:0007669"/>
    <property type="project" value="UniProtKB-KW"/>
</dbReference>
<dbReference type="RefSeq" id="WP_003354498.1">
    <property type="nucleotide sequence ID" value="NZ_JH414757.1"/>
</dbReference>
<dbReference type="Pfam" id="PF17774">
    <property type="entry name" value="YlmH_RBD"/>
    <property type="match status" value="1"/>
</dbReference>
<organism evidence="3 4">
    <name type="scientific">Bacillus smithii 7_3_47FAA</name>
    <dbReference type="NCBI Taxonomy" id="665952"/>
    <lineage>
        <taxon>Bacteria</taxon>
        <taxon>Bacillati</taxon>
        <taxon>Bacillota</taxon>
        <taxon>Bacilli</taxon>
        <taxon>Bacillales</taxon>
        <taxon>Bacillaceae</taxon>
        <taxon>Bacillus</taxon>
    </lineage>
</organism>
<dbReference type="Gene3D" id="3.30.70.330">
    <property type="match status" value="1"/>
</dbReference>
<dbReference type="Proteomes" id="UP000011747">
    <property type="component" value="Unassembled WGS sequence"/>
</dbReference>
<dbReference type="Gene3D" id="3.30.1370.160">
    <property type="match status" value="1"/>
</dbReference>
<dbReference type="InterPro" id="IPR048443">
    <property type="entry name" value="RqcP2_N"/>
</dbReference>
<dbReference type="PROSITE" id="PS50889">
    <property type="entry name" value="S4"/>
    <property type="match status" value="1"/>
</dbReference>
<evidence type="ECO:0000259" key="2">
    <source>
        <dbReference type="SMART" id="SM00363"/>
    </source>
</evidence>
<dbReference type="PANTHER" id="PTHR13633:SF3">
    <property type="entry name" value="MITOCHONDRIAL TRANSCRIPTION RESCUE FACTOR 1"/>
    <property type="match status" value="1"/>
</dbReference>
<dbReference type="InterPro" id="IPR040591">
    <property type="entry name" value="RqcP2_RBD"/>
</dbReference>
<reference evidence="3 4" key="1">
    <citation type="submission" date="2011-09" db="EMBL/GenBank/DDBJ databases">
        <title>The Genome Sequence of Bacillus smithii 7_3_47FAA.</title>
        <authorList>
            <consortium name="The Broad Institute Genome Sequencing Platform"/>
            <person name="Earl A."/>
            <person name="Ward D."/>
            <person name="Feldgarden M."/>
            <person name="Gevers D."/>
            <person name="Daigneault M."/>
            <person name="Strauss J."/>
            <person name="Allen-Vercoe E."/>
            <person name="Young S.K."/>
            <person name="Zeng Q."/>
            <person name="Gargeya S."/>
            <person name="Fitzgerald M."/>
            <person name="Haas B."/>
            <person name="Abouelleil A."/>
            <person name="Alvarado L."/>
            <person name="Arachchi H.M."/>
            <person name="Berlin A."/>
            <person name="Brown A."/>
            <person name="Chapman S.B."/>
            <person name="Chen Z."/>
            <person name="Dunbar C."/>
            <person name="Freedman E."/>
            <person name="Gearin G."/>
            <person name="Goldberg J."/>
            <person name="Griggs A."/>
            <person name="Gujja S."/>
            <person name="Heiman D."/>
            <person name="Howarth C."/>
            <person name="Larson L."/>
            <person name="Lui A."/>
            <person name="MacDonald P.J.P."/>
            <person name="Montmayeur A."/>
            <person name="Murphy C."/>
            <person name="Neiman D."/>
            <person name="Pearson M."/>
            <person name="Priest M."/>
            <person name="Roberts A."/>
            <person name="Saif S."/>
            <person name="Shea T."/>
            <person name="Shenoy N."/>
            <person name="Sisk P."/>
            <person name="Stolte C."/>
            <person name="Sykes S."/>
            <person name="Wortman J."/>
            <person name="Nusbaum C."/>
            <person name="Birren B."/>
        </authorList>
    </citation>
    <scope>NUCLEOTIDE SEQUENCE [LARGE SCALE GENOMIC DNA]</scope>
    <source>
        <strain evidence="3 4">7_3_47FAA</strain>
    </source>
</reference>
<dbReference type="HOGENOM" id="CLU_075687_2_0_9"/>
<dbReference type="SMART" id="SM00363">
    <property type="entry name" value="S4"/>
    <property type="match status" value="1"/>
</dbReference>
<dbReference type="GeneID" id="87581453"/>
<dbReference type="PANTHER" id="PTHR13633">
    <property type="entry name" value="MITOCHONDRIAL TRANSCRIPTION RESCUE FACTOR 1"/>
    <property type="match status" value="1"/>
</dbReference>
<dbReference type="Pfam" id="PF01479">
    <property type="entry name" value="S4"/>
    <property type="match status" value="1"/>
</dbReference>